<gene>
    <name evidence="3" type="primary">LOC115230025</name>
</gene>
<feature type="domain" description="Pellino FHA" evidence="1">
    <location>
        <begin position="1"/>
        <end position="135"/>
    </location>
</feature>
<sequence>MFQIGRSPGETNDIVMEDNLTVSRFACRLLVSRDPPHTTKLYAGGFNDEHFLTLNQSFQRLGSWDGFTTNGVFIRHAGPAQEWKEVSVRGGVFPHRTIRTSMEPCGDNTLHDGSLIDLGGLTFIWRNPFARLTTPVLIN</sequence>
<dbReference type="GO" id="GO:0008592">
    <property type="term" value="P:regulation of Toll signaling pathway"/>
    <property type="evidence" value="ECO:0007669"/>
    <property type="project" value="InterPro"/>
</dbReference>
<dbReference type="RefSeq" id="XP_029656126.1">
    <property type="nucleotide sequence ID" value="XM_029800266.2"/>
</dbReference>
<evidence type="ECO:0000313" key="2">
    <source>
        <dbReference type="Proteomes" id="UP000515154"/>
    </source>
</evidence>
<reference evidence="3" key="1">
    <citation type="submission" date="2025-08" db="UniProtKB">
        <authorList>
            <consortium name="RefSeq"/>
        </authorList>
    </citation>
    <scope>IDENTIFICATION</scope>
</reference>
<dbReference type="GO" id="GO:0000209">
    <property type="term" value="P:protein polyubiquitination"/>
    <property type="evidence" value="ECO:0007669"/>
    <property type="project" value="InterPro"/>
</dbReference>
<dbReference type="InterPro" id="IPR006800">
    <property type="entry name" value="Pellino_fam"/>
</dbReference>
<dbReference type="AlphaFoldDB" id="A0A6P7U590"/>
<dbReference type="Gene3D" id="2.60.200.20">
    <property type="match status" value="1"/>
</dbReference>
<proteinExistence type="predicted"/>
<dbReference type="PANTHER" id="PTHR12098:SF2">
    <property type="entry name" value="PROTEIN PELLINO"/>
    <property type="match status" value="1"/>
</dbReference>
<evidence type="ECO:0000259" key="1">
    <source>
        <dbReference type="Pfam" id="PF04710"/>
    </source>
</evidence>
<protein>
    <submittedName>
        <fullName evidence="3">E3 ubiquitin-protein ligase pellino homolog 3-like</fullName>
    </submittedName>
</protein>
<keyword evidence="2" id="KW-1185">Reference proteome</keyword>
<dbReference type="Proteomes" id="UP000515154">
    <property type="component" value="Unplaced"/>
</dbReference>
<accession>A0A6P7U590</accession>
<dbReference type="GO" id="GO:0061630">
    <property type="term" value="F:ubiquitin protein ligase activity"/>
    <property type="evidence" value="ECO:0007669"/>
    <property type="project" value="InterPro"/>
</dbReference>
<dbReference type="InterPro" id="IPR048334">
    <property type="entry name" value="Pellino_FHA"/>
</dbReference>
<name>A0A6P7U590_9MOLL</name>
<dbReference type="Pfam" id="PF04710">
    <property type="entry name" value="Pellino_FHA"/>
    <property type="match status" value="1"/>
</dbReference>
<dbReference type="KEGG" id="osn:115230025"/>
<dbReference type="PANTHER" id="PTHR12098">
    <property type="entry name" value="E3 UBIQUITIN-PROTEIN LIGASE PELLINO-RELATED"/>
    <property type="match status" value="1"/>
</dbReference>
<organism evidence="2 3">
    <name type="scientific">Octopus sinensis</name>
    <name type="common">East Asian common octopus</name>
    <dbReference type="NCBI Taxonomy" id="2607531"/>
    <lineage>
        <taxon>Eukaryota</taxon>
        <taxon>Metazoa</taxon>
        <taxon>Spiralia</taxon>
        <taxon>Lophotrochozoa</taxon>
        <taxon>Mollusca</taxon>
        <taxon>Cephalopoda</taxon>
        <taxon>Coleoidea</taxon>
        <taxon>Octopodiformes</taxon>
        <taxon>Octopoda</taxon>
        <taxon>Incirrata</taxon>
        <taxon>Octopodidae</taxon>
        <taxon>Octopus</taxon>
    </lineage>
</organism>
<evidence type="ECO:0000313" key="3">
    <source>
        <dbReference type="RefSeq" id="XP_029656126.1"/>
    </source>
</evidence>